<keyword evidence="2" id="KW-1185">Reference proteome</keyword>
<accession>A0ABP2NTU4</accession>
<gene>
    <name evidence="1" type="ORF">cco14_01054</name>
</gene>
<evidence type="ECO:0000313" key="1">
    <source>
        <dbReference type="EMBL" id="EIA66182.1"/>
    </source>
</evidence>
<evidence type="ECO:0000313" key="2">
    <source>
        <dbReference type="Proteomes" id="UP000005511"/>
    </source>
</evidence>
<name>A0ABP2NTU4_CAMCO</name>
<sequence>MILTKNVSQSDFTAAVAKFEKALGKEWVFKT</sequence>
<reference evidence="1 2" key="1">
    <citation type="submission" date="2010-09" db="EMBL/GenBank/DDBJ databases">
        <authorList>
            <person name="Richards V."/>
            <person name="Lefebure T."/>
            <person name="Suzuki H."/>
            <person name="Pavinski Bitar P."/>
            <person name="Stanhope M."/>
        </authorList>
    </citation>
    <scope>NUCLEOTIDE SEQUENCE [LARGE SCALE GENOMIC DNA]</scope>
    <source>
        <strain evidence="1 2">80352</strain>
    </source>
</reference>
<organism evidence="1 2">
    <name type="scientific">Campylobacter coli 80352</name>
    <dbReference type="NCBI Taxonomy" id="887288"/>
    <lineage>
        <taxon>Bacteria</taxon>
        <taxon>Pseudomonadati</taxon>
        <taxon>Campylobacterota</taxon>
        <taxon>Epsilonproteobacteria</taxon>
        <taxon>Campylobacterales</taxon>
        <taxon>Campylobacteraceae</taxon>
        <taxon>Campylobacter</taxon>
    </lineage>
</organism>
<protein>
    <submittedName>
        <fullName evidence="1">Uncharacterized protein</fullName>
    </submittedName>
</protein>
<proteinExistence type="predicted"/>
<comment type="caution">
    <text evidence="1">The sequence shown here is derived from an EMBL/GenBank/DDBJ whole genome shotgun (WGS) entry which is preliminary data.</text>
</comment>
<dbReference type="EMBL" id="AIMT01000008">
    <property type="protein sequence ID" value="EIA66182.1"/>
    <property type="molecule type" value="Genomic_DNA"/>
</dbReference>
<dbReference type="Proteomes" id="UP000005511">
    <property type="component" value="Unassembled WGS sequence"/>
</dbReference>